<keyword evidence="3" id="KW-1185">Reference proteome</keyword>
<dbReference type="PANTHER" id="PTHR19303">
    <property type="entry name" value="TRANSPOSON"/>
    <property type="match status" value="1"/>
</dbReference>
<organism evidence="2 3">
    <name type="scientific">Cyphomyrmex costatus</name>
    <dbReference type="NCBI Taxonomy" id="456900"/>
    <lineage>
        <taxon>Eukaryota</taxon>
        <taxon>Metazoa</taxon>
        <taxon>Ecdysozoa</taxon>
        <taxon>Arthropoda</taxon>
        <taxon>Hexapoda</taxon>
        <taxon>Insecta</taxon>
        <taxon>Pterygota</taxon>
        <taxon>Neoptera</taxon>
        <taxon>Endopterygota</taxon>
        <taxon>Hymenoptera</taxon>
        <taxon>Apocrita</taxon>
        <taxon>Aculeata</taxon>
        <taxon>Formicoidea</taxon>
        <taxon>Formicidae</taxon>
        <taxon>Myrmicinae</taxon>
        <taxon>Cyphomyrmex</taxon>
    </lineage>
</organism>
<dbReference type="GO" id="GO:0071897">
    <property type="term" value="P:DNA biosynthetic process"/>
    <property type="evidence" value="ECO:0007669"/>
    <property type="project" value="UniProtKB-ARBA"/>
</dbReference>
<dbReference type="InterPro" id="IPR043502">
    <property type="entry name" value="DNA/RNA_pol_sf"/>
</dbReference>
<protein>
    <recommendedName>
        <fullName evidence="1">DDE-1 domain-containing protein</fullName>
    </recommendedName>
</protein>
<dbReference type="PANTHER" id="PTHR19303:SF71">
    <property type="entry name" value="ZINC FINGER PHD-TYPE DOMAIN-CONTAINING PROTEIN"/>
    <property type="match status" value="1"/>
</dbReference>
<name>A0A151IFB8_9HYME</name>
<reference evidence="2 3" key="1">
    <citation type="submission" date="2016-03" db="EMBL/GenBank/DDBJ databases">
        <title>Cyphomyrmex costatus WGS genome.</title>
        <authorList>
            <person name="Nygaard S."/>
            <person name="Hu H."/>
            <person name="Boomsma J."/>
            <person name="Zhang G."/>
        </authorList>
    </citation>
    <scope>NUCLEOTIDE SEQUENCE [LARGE SCALE GENOMIC DNA]</scope>
    <source>
        <strain evidence="2">MS0001</strain>
        <tissue evidence="2">Whole body</tissue>
    </source>
</reference>
<proteinExistence type="predicted"/>
<dbReference type="EMBL" id="KQ977795">
    <property type="protein sequence ID" value="KYM99643.1"/>
    <property type="molecule type" value="Genomic_DNA"/>
</dbReference>
<accession>A0A151IFB8</accession>
<evidence type="ECO:0000313" key="3">
    <source>
        <dbReference type="Proteomes" id="UP000078542"/>
    </source>
</evidence>
<dbReference type="InterPro" id="IPR050863">
    <property type="entry name" value="CenT-Element_Derived"/>
</dbReference>
<dbReference type="AlphaFoldDB" id="A0A151IFB8"/>
<dbReference type="GO" id="GO:0003677">
    <property type="term" value="F:DNA binding"/>
    <property type="evidence" value="ECO:0007669"/>
    <property type="project" value="TreeGrafter"/>
</dbReference>
<dbReference type="STRING" id="456900.A0A151IFB8"/>
<dbReference type="InterPro" id="IPR004875">
    <property type="entry name" value="DDE_SF_endonuclease_dom"/>
</dbReference>
<evidence type="ECO:0000313" key="2">
    <source>
        <dbReference type="EMBL" id="KYM99643.1"/>
    </source>
</evidence>
<gene>
    <name evidence="2" type="ORF">ALC62_09611</name>
</gene>
<feature type="domain" description="DDE-1" evidence="1">
    <location>
        <begin position="230"/>
        <end position="361"/>
    </location>
</feature>
<sequence>MRNYKRKTNRASVPEDIVMRAVKDVVDDGQSYKSISSAYEIPIRSLIRYCNKYRIMNIHEASILTQNKSLNVGYKNCSKFVFNNVEEVKLEKYLMKCNDIYFGLSPKEVRKLAYQYAVAIEAKFPESWTKNMMAGPDWFTKFMKRHTKLSIRSPEATSLARTTSFNRTNVEFLFFNNLIKVMTRFKFQPCDVWNMDETGVFTVQKPNKIVARRGIKQIGRLSSAERGQLVTVACTVSATGNSVPPFFVFPRGHFKDHFIRDGSVGCAGGANPSGWINETNFLIYLTHFVKNVKPSRTNRVLLLLDNHDSHLSINALNFAKENGIIILSFPPHYSHKMQLLDVSVYGPLKKFLSTAQDSWMLSHPGKTLTICFMRRYLYIKINTVFNGEFIAGDKRANKSIATRNFEIYRCTDQREWSKHVNLLYVEDDIAGHFVLIKDLSRLVSSQISKKKNRKYFCDSDRFLASSLDKLASFLSKDKLRVLRREFSHLSDENFNLLTRKGVFPYEYIDCSEKLNESCLSPRESFYSSLTDVHRILQFTQSPWLRDYIELNTKFRTLAKNDFEKNLYKLINNAVFDKTMENVRDRVDVKLLTKWEGKYGAEAMIAKPNFHSRSVFSENLVAIELRKLEVKFDKPMWVCASSIYRKRVCTSFITNIWHRCFTINVKLCIPILIASYTM</sequence>
<dbReference type="GO" id="GO:0005634">
    <property type="term" value="C:nucleus"/>
    <property type="evidence" value="ECO:0007669"/>
    <property type="project" value="TreeGrafter"/>
</dbReference>
<evidence type="ECO:0000259" key="1">
    <source>
        <dbReference type="Pfam" id="PF03184"/>
    </source>
</evidence>
<dbReference type="Proteomes" id="UP000078542">
    <property type="component" value="Unassembled WGS sequence"/>
</dbReference>
<dbReference type="SUPFAM" id="SSF56672">
    <property type="entry name" value="DNA/RNA polymerases"/>
    <property type="match status" value="1"/>
</dbReference>
<dbReference type="Pfam" id="PF03184">
    <property type="entry name" value="DDE_1"/>
    <property type="match status" value="1"/>
</dbReference>